<sequence>MRTIVKNMLEPTQIAMIKIYLKAWRNVVFPVIPFVHNIIYQLHVAIKNSLHCIIQKLYYTPLFLSQISSPPKQLQLYSGMPLLLGTVNIQMGNHCVISGVSTITGRVWGKKKPQLLIGNNVEIGWQNTLAVGSTIQLDDNVRLAGKVFLAGYPGHPINPMDRAADQPDLPQQVGDIHLCRNVWLGTGVIVIAGVTIGENSIIAAGSVVTKNIPANVLVGGNPACVIKQLEY</sequence>
<dbReference type="EMBL" id="NOIF01000038">
    <property type="protein sequence ID" value="OZS44421.1"/>
    <property type="molecule type" value="Genomic_DNA"/>
</dbReference>
<keyword evidence="2" id="KW-0808">Transferase</keyword>
<keyword evidence="6" id="KW-1185">Reference proteome</keyword>
<accession>A0ABX4G047</accession>
<comment type="caution">
    <text evidence="5">The sequence shown here is derived from an EMBL/GenBank/DDBJ whole genome shotgun (WGS) entry which is preliminary data.</text>
</comment>
<dbReference type="RefSeq" id="WP_094956770.1">
    <property type="nucleotide sequence ID" value="NZ_NOIF01000038.1"/>
</dbReference>
<dbReference type="Proteomes" id="UP000215999">
    <property type="component" value="Unassembled WGS sequence"/>
</dbReference>
<dbReference type="InterPro" id="IPR011004">
    <property type="entry name" value="Trimer_LpxA-like_sf"/>
</dbReference>
<dbReference type="SUPFAM" id="SSF51161">
    <property type="entry name" value="Trimeric LpxA-like enzymes"/>
    <property type="match status" value="1"/>
</dbReference>
<dbReference type="PANTHER" id="PTHR23416:SF23">
    <property type="entry name" value="ACETYLTRANSFERASE C18B11.09C-RELATED"/>
    <property type="match status" value="1"/>
</dbReference>
<dbReference type="InterPro" id="IPR018357">
    <property type="entry name" value="Hexapep_transf_CS"/>
</dbReference>
<dbReference type="Pfam" id="PF00132">
    <property type="entry name" value="Hexapep"/>
    <property type="match status" value="1"/>
</dbReference>
<keyword evidence="3" id="KW-0677">Repeat</keyword>
<dbReference type="PANTHER" id="PTHR23416">
    <property type="entry name" value="SIALIC ACID SYNTHASE-RELATED"/>
    <property type="match status" value="1"/>
</dbReference>
<evidence type="ECO:0000256" key="1">
    <source>
        <dbReference type="ARBA" id="ARBA00007274"/>
    </source>
</evidence>
<dbReference type="InterPro" id="IPR001451">
    <property type="entry name" value="Hexapep"/>
</dbReference>
<proteinExistence type="inferred from homology"/>
<gene>
    <name evidence="5" type="ORF">ASV53_08430</name>
</gene>
<organism evidence="5 6">
    <name type="scientific">Photobacterium sanguinicancri</name>
    <dbReference type="NCBI Taxonomy" id="875932"/>
    <lineage>
        <taxon>Bacteria</taxon>
        <taxon>Pseudomonadati</taxon>
        <taxon>Pseudomonadota</taxon>
        <taxon>Gammaproteobacteria</taxon>
        <taxon>Vibrionales</taxon>
        <taxon>Vibrionaceae</taxon>
        <taxon>Photobacterium</taxon>
    </lineage>
</organism>
<keyword evidence="4" id="KW-0012">Acyltransferase</keyword>
<protein>
    <submittedName>
        <fullName evidence="5">Acetyltransferase</fullName>
    </submittedName>
</protein>
<evidence type="ECO:0000256" key="3">
    <source>
        <dbReference type="ARBA" id="ARBA00022737"/>
    </source>
</evidence>
<evidence type="ECO:0000256" key="4">
    <source>
        <dbReference type="ARBA" id="ARBA00023315"/>
    </source>
</evidence>
<dbReference type="CDD" id="cd04647">
    <property type="entry name" value="LbH_MAT_like"/>
    <property type="match status" value="1"/>
</dbReference>
<evidence type="ECO:0000256" key="2">
    <source>
        <dbReference type="ARBA" id="ARBA00022679"/>
    </source>
</evidence>
<dbReference type="PROSITE" id="PS00101">
    <property type="entry name" value="HEXAPEP_TRANSFERASES"/>
    <property type="match status" value="1"/>
</dbReference>
<reference evidence="5 6" key="1">
    <citation type="journal article" date="2016" name="Antonie Van Leeuwenhoek">
        <title>Photobacterium sanguinicancri sp. nov. isolated from marine animals.</title>
        <authorList>
            <person name="Gomez-Gil B."/>
            <person name="Roque A."/>
            <person name="Rotllant G."/>
            <person name="Romalde J.L."/>
            <person name="Doce A."/>
            <person name="Eggermont M."/>
            <person name="Defoirdt T."/>
        </authorList>
    </citation>
    <scope>NUCLEOTIDE SEQUENCE [LARGE SCALE GENOMIC DNA]</scope>
    <source>
        <strain evidence="5 6">CAIM 1827</strain>
    </source>
</reference>
<comment type="similarity">
    <text evidence="1">Belongs to the transferase hexapeptide repeat family.</text>
</comment>
<evidence type="ECO:0000313" key="6">
    <source>
        <dbReference type="Proteomes" id="UP000215999"/>
    </source>
</evidence>
<name>A0ABX4G047_9GAMM</name>
<evidence type="ECO:0000313" key="5">
    <source>
        <dbReference type="EMBL" id="OZS44421.1"/>
    </source>
</evidence>
<dbReference type="InterPro" id="IPR051159">
    <property type="entry name" value="Hexapeptide_acetyltransf"/>
</dbReference>
<dbReference type="Gene3D" id="2.160.10.10">
    <property type="entry name" value="Hexapeptide repeat proteins"/>
    <property type="match status" value="1"/>
</dbReference>